<evidence type="ECO:0000313" key="1">
    <source>
        <dbReference type="EMBL" id="QPX62392.1"/>
    </source>
</evidence>
<reference evidence="2" key="1">
    <citation type="submission" date="2020-10" db="EMBL/GenBank/DDBJ databases">
        <authorList>
            <person name="Pedlow M.R."/>
            <person name="Boone T.C."/>
            <person name="Arceneaux K.R."/>
            <person name="Griffin M.J."/>
            <person name="Johnson S.N."/>
            <person name="Melancon R.M."/>
            <person name="Middlebrooks S.K."/>
            <person name="Starkey K.D."/>
            <person name="Young C.N."/>
            <person name="Landry C.A."/>
            <person name="Garlena R.A."/>
            <person name="Russell D.A."/>
            <person name="Jacobs-Sera D."/>
            <person name="Hatfull G.F."/>
        </authorList>
    </citation>
    <scope>NUCLEOTIDE SEQUENCE [LARGE SCALE GENOMIC DNA]</scope>
</reference>
<sequence length="112" mass="12094">MLSIPLDAYLTILRSMSTEDHPFLDHETHAKELGEAATAMAHSVANFIDVARVSIGYEAGRTTLEDLVHTFPVSEAPKTPEEELAAALAALFGMVPEDVLGADDEDAEDKKN</sequence>
<name>A0A7T3KBT5_9CAUD</name>
<gene>
    <name evidence="1" type="primary">61</name>
    <name evidence="1" type="ORF">SEA_TBONE_61</name>
</gene>
<dbReference type="EMBL" id="MW055910">
    <property type="protein sequence ID" value="QPX62392.1"/>
    <property type="molecule type" value="Genomic_DNA"/>
</dbReference>
<dbReference type="GeneID" id="77954217"/>
<dbReference type="RefSeq" id="YP_010677832.1">
    <property type="nucleotide sequence ID" value="NC_071026.1"/>
</dbReference>
<dbReference type="KEGG" id="vg:77954217"/>
<evidence type="ECO:0000313" key="2">
    <source>
        <dbReference type="Proteomes" id="UP000596188"/>
    </source>
</evidence>
<keyword evidence="2" id="KW-1185">Reference proteome</keyword>
<protein>
    <submittedName>
        <fullName evidence="1">Uncharacterized protein</fullName>
    </submittedName>
</protein>
<proteinExistence type="predicted"/>
<accession>A0A7T3KBT5</accession>
<organism evidence="1 2">
    <name type="scientific">Arthrobacter phage Tbone</name>
    <dbReference type="NCBI Taxonomy" id="2790983"/>
    <lineage>
        <taxon>Viruses</taxon>
        <taxon>Duplodnaviria</taxon>
        <taxon>Heunggongvirae</taxon>
        <taxon>Uroviricota</taxon>
        <taxon>Caudoviricetes</taxon>
        <taxon>Casidaviridae</taxon>
        <taxon>Yangvirus</taxon>
        <taxon>Yangvirus tbone</taxon>
    </lineage>
</organism>
<dbReference type="Proteomes" id="UP000596188">
    <property type="component" value="Segment"/>
</dbReference>